<protein>
    <submittedName>
        <fullName evidence="2">Uncharacterized protein</fullName>
    </submittedName>
</protein>
<sequence length="90" mass="10320">MGEWFFLVSGCLDDLGQPETQYPMERRRLANILATMPFGICHLATSHRRSIFVFRLPLGAHQRQPENQSPQLKTTCHTTKPFPFSGCRSQ</sequence>
<dbReference type="RefSeq" id="WP_200523311.1">
    <property type="nucleotide sequence ID" value="NZ_JAEHNZ010000005.1"/>
</dbReference>
<feature type="region of interest" description="Disordered" evidence="1">
    <location>
        <begin position="63"/>
        <end position="90"/>
    </location>
</feature>
<name>A0ABS1BVU8_9NEIS</name>
<evidence type="ECO:0000256" key="1">
    <source>
        <dbReference type="SAM" id="MobiDB-lite"/>
    </source>
</evidence>
<dbReference type="EMBL" id="JAEHNZ010000005">
    <property type="protein sequence ID" value="MBK0397365.1"/>
    <property type="molecule type" value="Genomic_DNA"/>
</dbReference>
<comment type="caution">
    <text evidence="2">The sequence shown here is derived from an EMBL/GenBank/DDBJ whole genome shotgun (WGS) entry which is preliminary data.</text>
</comment>
<reference evidence="2 3" key="1">
    <citation type="journal article" date="2021" name="Pathogens">
        <title>Isolation and Characterization of Kingella bonacorsii sp. nov., A Novel Kingella Species Detected in a Stable Periodontitis Subject.</title>
        <authorList>
            <person name="Antezack A."/>
            <person name="Boxberger M."/>
            <person name="Rolland C."/>
            <person name="Monnet-Corti V."/>
            <person name="La Scola B."/>
        </authorList>
    </citation>
    <scope>NUCLEOTIDE SEQUENCE [LARGE SCALE GENOMIC DNA]</scope>
    <source>
        <strain evidence="2 3">Marseille-Q4569</strain>
    </source>
</reference>
<accession>A0ABS1BVU8</accession>
<organism evidence="2 3">
    <name type="scientific">Kingella bonacorsii</name>
    <dbReference type="NCBI Taxonomy" id="2796361"/>
    <lineage>
        <taxon>Bacteria</taxon>
        <taxon>Pseudomonadati</taxon>
        <taxon>Pseudomonadota</taxon>
        <taxon>Betaproteobacteria</taxon>
        <taxon>Neisseriales</taxon>
        <taxon>Neisseriaceae</taxon>
        <taxon>Kingella</taxon>
    </lineage>
</organism>
<evidence type="ECO:0000313" key="3">
    <source>
        <dbReference type="Proteomes" id="UP000614058"/>
    </source>
</evidence>
<gene>
    <name evidence="2" type="ORF">JDW22_12495</name>
</gene>
<feature type="compositionally biased region" description="Polar residues" evidence="1">
    <location>
        <begin position="65"/>
        <end position="78"/>
    </location>
</feature>
<proteinExistence type="predicted"/>
<keyword evidence="3" id="KW-1185">Reference proteome</keyword>
<evidence type="ECO:0000313" key="2">
    <source>
        <dbReference type="EMBL" id="MBK0397365.1"/>
    </source>
</evidence>
<dbReference type="Proteomes" id="UP000614058">
    <property type="component" value="Unassembled WGS sequence"/>
</dbReference>